<gene>
    <name evidence="2" type="ORF">SAMN02745130_00066</name>
</gene>
<evidence type="ECO:0000313" key="2">
    <source>
        <dbReference type="EMBL" id="SKA67606.1"/>
    </source>
</evidence>
<dbReference type="Proteomes" id="UP000190460">
    <property type="component" value="Unassembled WGS sequence"/>
</dbReference>
<sequence>MKYFDSTKKQLNVLIALSFLVSANVLAESSPQIKWSKPVLIKKEGQFSVYEVGKISSLSDMSNAENTARLSLNGPIFTFNAYTFSGDQVDWYFRYGSTVRHSIFSCNVSPKTISVFARWNVQGAESWNHTWNTTVEAGKCYYFNSDKIYNYKDYYSFVGAVYAKGRSANFMNTDSSKFIIY</sequence>
<feature type="chain" id="PRO_5010561763" evidence="1">
    <location>
        <begin position="28"/>
        <end position="181"/>
    </location>
</feature>
<keyword evidence="1" id="KW-0732">Signal</keyword>
<proteinExistence type="predicted"/>
<accession>A0A1T4VRL4</accession>
<dbReference type="RefSeq" id="WP_078920588.1">
    <property type="nucleotide sequence ID" value="NZ_FUYB01000001.1"/>
</dbReference>
<evidence type="ECO:0000256" key="1">
    <source>
        <dbReference type="SAM" id="SignalP"/>
    </source>
</evidence>
<name>A0A1T4VRL4_9GAMM</name>
<feature type="signal peptide" evidence="1">
    <location>
        <begin position="1"/>
        <end position="27"/>
    </location>
</feature>
<organism evidence="2 3">
    <name type="scientific">Thiothrix eikelboomii</name>
    <dbReference type="NCBI Taxonomy" id="92487"/>
    <lineage>
        <taxon>Bacteria</taxon>
        <taxon>Pseudomonadati</taxon>
        <taxon>Pseudomonadota</taxon>
        <taxon>Gammaproteobacteria</taxon>
        <taxon>Thiotrichales</taxon>
        <taxon>Thiotrichaceae</taxon>
        <taxon>Thiothrix</taxon>
    </lineage>
</organism>
<reference evidence="2 3" key="1">
    <citation type="submission" date="2017-02" db="EMBL/GenBank/DDBJ databases">
        <authorList>
            <person name="Peterson S.W."/>
        </authorList>
    </citation>
    <scope>NUCLEOTIDE SEQUENCE [LARGE SCALE GENOMIC DNA]</scope>
    <source>
        <strain evidence="2 3">ATCC 49788</strain>
    </source>
</reference>
<protein>
    <submittedName>
        <fullName evidence="2">Uncharacterized protein</fullName>
    </submittedName>
</protein>
<dbReference type="EMBL" id="FUYB01000001">
    <property type="protein sequence ID" value="SKA67606.1"/>
    <property type="molecule type" value="Genomic_DNA"/>
</dbReference>
<dbReference type="STRING" id="92487.SAMN02745130_00066"/>
<dbReference type="AlphaFoldDB" id="A0A1T4VRL4"/>
<evidence type="ECO:0000313" key="3">
    <source>
        <dbReference type="Proteomes" id="UP000190460"/>
    </source>
</evidence>
<keyword evidence="3" id="KW-1185">Reference proteome</keyword>